<protein>
    <recommendedName>
        <fullName evidence="5">ER membrane protein complex subunit 10</fullName>
    </recommendedName>
</protein>
<evidence type="ECO:0008006" key="5">
    <source>
        <dbReference type="Google" id="ProtNLM"/>
    </source>
</evidence>
<dbReference type="GeneID" id="92180428"/>
<dbReference type="RefSeq" id="XP_066803780.1">
    <property type="nucleotide sequence ID" value="XM_066946279.1"/>
</dbReference>
<evidence type="ECO:0000313" key="3">
    <source>
        <dbReference type="EMBL" id="KAK8858939.1"/>
    </source>
</evidence>
<dbReference type="Pfam" id="PF21203">
    <property type="entry name" value="ECM10"/>
    <property type="match status" value="1"/>
</dbReference>
<comment type="caution">
    <text evidence="3">The sequence shown here is derived from an EMBL/GenBank/DDBJ whole genome shotgun (WGS) entry which is preliminary data.</text>
</comment>
<reference evidence="3 4" key="1">
    <citation type="journal article" date="2024" name="bioRxiv">
        <title>Comparative genomics of Cryptococcus and Kwoniella reveals pathogenesis evolution and contrasting karyotype dynamics via intercentromeric recombination or chromosome fusion.</title>
        <authorList>
            <person name="Coelho M.A."/>
            <person name="David-Palma M."/>
            <person name="Shea T."/>
            <person name="Bowers K."/>
            <person name="McGinley-Smith S."/>
            <person name="Mohammad A.W."/>
            <person name="Gnirke A."/>
            <person name="Yurkov A.M."/>
            <person name="Nowrousian M."/>
            <person name="Sun S."/>
            <person name="Cuomo C.A."/>
            <person name="Heitman J."/>
        </authorList>
    </citation>
    <scope>NUCLEOTIDE SEQUENCE [LARGE SCALE GENOMIC DNA]</scope>
    <source>
        <strain evidence="3 4">CBS 13917</strain>
    </source>
</reference>
<evidence type="ECO:0000313" key="4">
    <source>
        <dbReference type="Proteomes" id="UP001388673"/>
    </source>
</evidence>
<feature type="chain" id="PRO_5043788460" description="ER membrane protein complex subunit 10" evidence="2">
    <location>
        <begin position="21"/>
        <end position="234"/>
    </location>
</feature>
<proteinExistence type="predicted"/>
<organism evidence="3 4">
    <name type="scientific">Kwoniella newhampshirensis</name>
    <dbReference type="NCBI Taxonomy" id="1651941"/>
    <lineage>
        <taxon>Eukaryota</taxon>
        <taxon>Fungi</taxon>
        <taxon>Dikarya</taxon>
        <taxon>Basidiomycota</taxon>
        <taxon>Agaricomycotina</taxon>
        <taxon>Tremellomycetes</taxon>
        <taxon>Tremellales</taxon>
        <taxon>Cryptococcaceae</taxon>
        <taxon>Kwoniella</taxon>
    </lineage>
</organism>
<dbReference type="KEGG" id="kne:92180428"/>
<keyword evidence="2" id="KW-0732">Signal</keyword>
<dbReference type="Proteomes" id="UP001388673">
    <property type="component" value="Unassembled WGS sequence"/>
</dbReference>
<accession>A0AAW0YPM6</accession>
<evidence type="ECO:0000256" key="2">
    <source>
        <dbReference type="SAM" id="SignalP"/>
    </source>
</evidence>
<name>A0AAW0YPM6_9TREE</name>
<dbReference type="EMBL" id="JBCAWK010000005">
    <property type="protein sequence ID" value="KAK8858939.1"/>
    <property type="molecule type" value="Genomic_DNA"/>
</dbReference>
<keyword evidence="4" id="KW-1185">Reference proteome</keyword>
<feature type="signal peptide" evidence="2">
    <location>
        <begin position="1"/>
        <end position="20"/>
    </location>
</feature>
<gene>
    <name evidence="3" type="ORF">IAR55_003170</name>
</gene>
<sequence length="234" mass="25295">MSPLLSTLVNSILFAPLILASTEYEIRHRFLSHPSSSTANSDINPFVHLGYLNPLLSQPEGQTASDPWLGVAQIRSDGTDHEGETEMVDDGRGWYQVGLVLDQGDDEDEWMIASTRAGYLSSRPKVKIGLDSAYIPTHVSVHPSATGLTNTNGTSVKLPKGPNDVVWEFHPVSKTKNPSLAPPPPVDTATGAPLQPVPEKSFMAKYWMYITGAVLFLLIQLGPDDPRGAPAPAK</sequence>
<dbReference type="AlphaFoldDB" id="A0AAW0YPM6"/>
<feature type="region of interest" description="Disordered" evidence="1">
    <location>
        <begin position="174"/>
        <end position="193"/>
    </location>
</feature>
<evidence type="ECO:0000256" key="1">
    <source>
        <dbReference type="SAM" id="MobiDB-lite"/>
    </source>
</evidence>